<reference evidence="3" key="2">
    <citation type="journal article" date="2016" name="Sci. Rep.">
        <title>Dictyocaulus viviparus genome, variome and transcriptome elucidate lungworm biology and support future intervention.</title>
        <authorList>
            <person name="McNulty S.N."/>
            <person name="Strube C."/>
            <person name="Rosa B.A."/>
            <person name="Martin J.C."/>
            <person name="Tyagi R."/>
            <person name="Choi Y.J."/>
            <person name="Wang Q."/>
            <person name="Hallsworth Pepin K."/>
            <person name="Zhang X."/>
            <person name="Ozersky P."/>
            <person name="Wilson R.K."/>
            <person name="Sternberg P.W."/>
            <person name="Gasser R.B."/>
            <person name="Mitreva M."/>
        </authorList>
    </citation>
    <scope>NUCLEOTIDE SEQUENCE [LARGE SCALE GENOMIC DNA]</scope>
    <source>
        <strain evidence="3">HannoverDv2000</strain>
    </source>
</reference>
<keyword evidence="1" id="KW-0812">Transmembrane</keyword>
<feature type="transmembrane region" description="Helical" evidence="1">
    <location>
        <begin position="20"/>
        <end position="48"/>
    </location>
</feature>
<accession>A0A0D8X572</accession>
<sequence length="68" mass="7578">MAAIRYDWLSLYETRWQMPLIMVIGALVAGMTSEGGGAVSFPFMTLALQIDPTIARDFFTSYAINRLS</sequence>
<reference evidence="2 3" key="1">
    <citation type="submission" date="2013-11" db="EMBL/GenBank/DDBJ databases">
        <title>Draft genome of the bovine lungworm Dictyocaulus viviparus.</title>
        <authorList>
            <person name="Mitreva M."/>
        </authorList>
    </citation>
    <scope>NUCLEOTIDE SEQUENCE [LARGE SCALE GENOMIC DNA]</scope>
    <source>
        <strain evidence="2 3">HannoverDv2000</strain>
    </source>
</reference>
<name>A0A0D8X572_DICVI</name>
<keyword evidence="3" id="KW-1185">Reference proteome</keyword>
<dbReference type="OrthoDB" id="5846871at2759"/>
<dbReference type="EMBL" id="KN722574">
    <property type="protein sequence ID" value="KJH39648.1"/>
    <property type="molecule type" value="Genomic_DNA"/>
</dbReference>
<dbReference type="PANTHER" id="PTHR31154:SF4">
    <property type="entry name" value="MEMBRANE TRANSPORTER PROTEIN"/>
    <property type="match status" value="1"/>
</dbReference>
<evidence type="ECO:0000313" key="3">
    <source>
        <dbReference type="Proteomes" id="UP000053766"/>
    </source>
</evidence>
<feature type="non-terminal residue" evidence="2">
    <location>
        <position position="68"/>
    </location>
</feature>
<dbReference type="PANTHER" id="PTHR31154">
    <property type="entry name" value="MEMBRANE TRANSPORTER PROTEIN"/>
    <property type="match status" value="1"/>
</dbReference>
<dbReference type="Proteomes" id="UP000053766">
    <property type="component" value="Unassembled WGS sequence"/>
</dbReference>
<evidence type="ECO:0000256" key="1">
    <source>
        <dbReference type="SAM" id="Phobius"/>
    </source>
</evidence>
<keyword evidence="1" id="KW-1133">Transmembrane helix</keyword>
<dbReference type="AlphaFoldDB" id="A0A0D8X572"/>
<proteinExistence type="predicted"/>
<protein>
    <submittedName>
        <fullName evidence="2">Uncharacterized protein</fullName>
    </submittedName>
</protein>
<keyword evidence="1" id="KW-0472">Membrane</keyword>
<organism evidence="2 3">
    <name type="scientific">Dictyocaulus viviparus</name>
    <name type="common">Bovine lungworm</name>
    <dbReference type="NCBI Taxonomy" id="29172"/>
    <lineage>
        <taxon>Eukaryota</taxon>
        <taxon>Metazoa</taxon>
        <taxon>Ecdysozoa</taxon>
        <taxon>Nematoda</taxon>
        <taxon>Chromadorea</taxon>
        <taxon>Rhabditida</taxon>
        <taxon>Rhabditina</taxon>
        <taxon>Rhabditomorpha</taxon>
        <taxon>Strongyloidea</taxon>
        <taxon>Metastrongylidae</taxon>
        <taxon>Dictyocaulus</taxon>
    </lineage>
</organism>
<gene>
    <name evidence="2" type="ORF">DICVIV_14471</name>
</gene>
<evidence type="ECO:0000313" key="2">
    <source>
        <dbReference type="EMBL" id="KJH39648.1"/>
    </source>
</evidence>